<dbReference type="InterPro" id="IPR000917">
    <property type="entry name" value="Sulfatase_N"/>
</dbReference>
<dbReference type="EMBL" id="JAHRIO010071104">
    <property type="protein sequence ID" value="MEQ2181811.1"/>
    <property type="molecule type" value="Genomic_DNA"/>
</dbReference>
<protein>
    <recommendedName>
        <fullName evidence="3">Sulfatase N-terminal domain-containing protein</fullName>
    </recommendedName>
</protein>
<proteinExistence type="inferred from homology"/>
<sequence length="278" mass="30198">EGIDFIRRQTDAKQPFFLYWAADATHAPVYASKSFLGKSQRGCYGDAVMELDYSVGQILSLLQGLGIEKNTFVFFTSDNGAALISSPHEALLLTVVKFLFFILAQVSLQPANVMDLFTTSLALAGISPPDDRTLDGMDLTAVEHPPLIPFIYIPPSHAFSSTVAVTPTQHGSHISGEMGNLPPEKQKNMMPFLSACFSPLLSVCSVRQALTRVLKLSISKSFYPEINTSHFLTTHLSSCPRSPFPIHVAAPAATPQGQPLHRPGLICCLPPSSRISNQ</sequence>
<organism evidence="4 5">
    <name type="scientific">Goodea atripinnis</name>
    <dbReference type="NCBI Taxonomy" id="208336"/>
    <lineage>
        <taxon>Eukaryota</taxon>
        <taxon>Metazoa</taxon>
        <taxon>Chordata</taxon>
        <taxon>Craniata</taxon>
        <taxon>Vertebrata</taxon>
        <taxon>Euteleostomi</taxon>
        <taxon>Actinopterygii</taxon>
        <taxon>Neopterygii</taxon>
        <taxon>Teleostei</taxon>
        <taxon>Neoteleostei</taxon>
        <taxon>Acanthomorphata</taxon>
        <taxon>Ovalentaria</taxon>
        <taxon>Atherinomorphae</taxon>
        <taxon>Cyprinodontiformes</taxon>
        <taxon>Goodeidae</taxon>
        <taxon>Goodea</taxon>
    </lineage>
</organism>
<feature type="non-terminal residue" evidence="4">
    <location>
        <position position="1"/>
    </location>
</feature>
<evidence type="ECO:0000313" key="4">
    <source>
        <dbReference type="EMBL" id="MEQ2181811.1"/>
    </source>
</evidence>
<dbReference type="Pfam" id="PF00884">
    <property type="entry name" value="Sulfatase"/>
    <property type="match status" value="1"/>
</dbReference>
<dbReference type="PANTHER" id="PTHR42693:SF47">
    <property type="entry name" value="N-ACETYLGALACTOSAMINE-6-SULFATASE"/>
    <property type="match status" value="1"/>
</dbReference>
<evidence type="ECO:0000256" key="1">
    <source>
        <dbReference type="ARBA" id="ARBA00001913"/>
    </source>
</evidence>
<comment type="cofactor">
    <cofactor evidence="1">
        <name>Ca(2+)</name>
        <dbReference type="ChEBI" id="CHEBI:29108"/>
    </cofactor>
</comment>
<comment type="similarity">
    <text evidence="2">Belongs to the sulfatase family.</text>
</comment>
<dbReference type="Proteomes" id="UP001476798">
    <property type="component" value="Unassembled WGS sequence"/>
</dbReference>
<evidence type="ECO:0000256" key="2">
    <source>
        <dbReference type="ARBA" id="ARBA00008779"/>
    </source>
</evidence>
<gene>
    <name evidence="4" type="ORF">GOODEAATRI_015400</name>
</gene>
<dbReference type="SUPFAM" id="SSF53649">
    <property type="entry name" value="Alkaline phosphatase-like"/>
    <property type="match status" value="1"/>
</dbReference>
<dbReference type="InterPro" id="IPR017850">
    <property type="entry name" value="Alkaline_phosphatase_core_sf"/>
</dbReference>
<comment type="caution">
    <text evidence="4">The sequence shown here is derived from an EMBL/GenBank/DDBJ whole genome shotgun (WGS) entry which is preliminary data.</text>
</comment>
<evidence type="ECO:0000259" key="3">
    <source>
        <dbReference type="Pfam" id="PF00884"/>
    </source>
</evidence>
<dbReference type="Gene3D" id="3.40.720.10">
    <property type="entry name" value="Alkaline Phosphatase, subunit A"/>
    <property type="match status" value="1"/>
</dbReference>
<accession>A0ABV0PEA6</accession>
<reference evidence="4 5" key="1">
    <citation type="submission" date="2021-06" db="EMBL/GenBank/DDBJ databases">
        <authorList>
            <person name="Palmer J.M."/>
        </authorList>
    </citation>
    <scope>NUCLEOTIDE SEQUENCE [LARGE SCALE GENOMIC DNA]</scope>
    <source>
        <strain evidence="4 5">GA_2019</strain>
        <tissue evidence="4">Muscle</tissue>
    </source>
</reference>
<evidence type="ECO:0000313" key="5">
    <source>
        <dbReference type="Proteomes" id="UP001476798"/>
    </source>
</evidence>
<dbReference type="InterPro" id="IPR050738">
    <property type="entry name" value="Sulfatase"/>
</dbReference>
<keyword evidence="5" id="KW-1185">Reference proteome</keyword>
<name>A0ABV0PEA6_9TELE</name>
<dbReference type="PANTHER" id="PTHR42693">
    <property type="entry name" value="ARYLSULFATASE FAMILY MEMBER"/>
    <property type="match status" value="1"/>
</dbReference>
<feature type="domain" description="Sulfatase N-terminal" evidence="3">
    <location>
        <begin position="3"/>
        <end position="126"/>
    </location>
</feature>